<proteinExistence type="inferred from homology"/>
<dbReference type="InterPro" id="IPR001128">
    <property type="entry name" value="Cyt_P450"/>
</dbReference>
<dbReference type="Pfam" id="PF00067">
    <property type="entry name" value="p450"/>
    <property type="match status" value="1"/>
</dbReference>
<evidence type="ECO:0000313" key="4">
    <source>
        <dbReference type="WBParaSite" id="ACRNAN_scaffold1374.g30790.t1"/>
    </source>
</evidence>
<organism evidence="3 4">
    <name type="scientific">Acrobeloides nanus</name>
    <dbReference type="NCBI Taxonomy" id="290746"/>
    <lineage>
        <taxon>Eukaryota</taxon>
        <taxon>Metazoa</taxon>
        <taxon>Ecdysozoa</taxon>
        <taxon>Nematoda</taxon>
        <taxon>Chromadorea</taxon>
        <taxon>Rhabditida</taxon>
        <taxon>Tylenchina</taxon>
        <taxon>Cephalobomorpha</taxon>
        <taxon>Cephaloboidea</taxon>
        <taxon>Cephalobidae</taxon>
        <taxon>Acrobeloides</taxon>
    </lineage>
</organism>
<reference evidence="4" key="1">
    <citation type="submission" date="2022-11" db="UniProtKB">
        <authorList>
            <consortium name="WormBaseParasite"/>
        </authorList>
    </citation>
    <scope>IDENTIFICATION</scope>
</reference>
<dbReference type="Gene3D" id="1.10.630.10">
    <property type="entry name" value="Cytochrome P450"/>
    <property type="match status" value="1"/>
</dbReference>
<dbReference type="GO" id="GO:0005506">
    <property type="term" value="F:iron ion binding"/>
    <property type="evidence" value="ECO:0007669"/>
    <property type="project" value="InterPro"/>
</dbReference>
<keyword evidence="2" id="KW-0560">Oxidoreductase</keyword>
<comment type="similarity">
    <text evidence="1">Belongs to the cytochrome P450 family.</text>
</comment>
<evidence type="ECO:0000313" key="3">
    <source>
        <dbReference type="Proteomes" id="UP000887540"/>
    </source>
</evidence>
<keyword evidence="3" id="KW-1185">Reference proteome</keyword>
<sequence>MGALVEVSPKFKKLDHLLGGHYTEGLKKNDENLDYLRKEIEQHKKTIDYESEPRDFIDAYLQEMWRRKNERNIGKR</sequence>
<dbReference type="GO" id="GO:0004497">
    <property type="term" value="F:monooxygenase activity"/>
    <property type="evidence" value="ECO:0007669"/>
    <property type="project" value="UniProtKB-KW"/>
</dbReference>
<dbReference type="AlphaFoldDB" id="A0A914CRP6"/>
<evidence type="ECO:0000256" key="1">
    <source>
        <dbReference type="ARBA" id="ARBA00010617"/>
    </source>
</evidence>
<dbReference type="WBParaSite" id="ACRNAN_scaffold1374.g30790.t1">
    <property type="protein sequence ID" value="ACRNAN_scaffold1374.g30790.t1"/>
    <property type="gene ID" value="ACRNAN_scaffold1374.g30790"/>
</dbReference>
<protein>
    <submittedName>
        <fullName evidence="4">Uncharacterized protein</fullName>
    </submittedName>
</protein>
<accession>A0A914CRP6</accession>
<dbReference type="GO" id="GO:0016705">
    <property type="term" value="F:oxidoreductase activity, acting on paired donors, with incorporation or reduction of molecular oxygen"/>
    <property type="evidence" value="ECO:0007669"/>
    <property type="project" value="InterPro"/>
</dbReference>
<dbReference type="Proteomes" id="UP000887540">
    <property type="component" value="Unplaced"/>
</dbReference>
<dbReference type="InterPro" id="IPR036396">
    <property type="entry name" value="Cyt_P450_sf"/>
</dbReference>
<keyword evidence="2" id="KW-0503">Monooxygenase</keyword>
<name>A0A914CRP6_9BILA</name>
<dbReference type="SUPFAM" id="SSF48264">
    <property type="entry name" value="Cytochrome P450"/>
    <property type="match status" value="1"/>
</dbReference>
<evidence type="ECO:0000256" key="2">
    <source>
        <dbReference type="ARBA" id="ARBA00023033"/>
    </source>
</evidence>
<dbReference type="GO" id="GO:0020037">
    <property type="term" value="F:heme binding"/>
    <property type="evidence" value="ECO:0007669"/>
    <property type="project" value="InterPro"/>
</dbReference>